<keyword evidence="4 6" id="KW-1133">Transmembrane helix</keyword>
<evidence type="ECO:0000256" key="5">
    <source>
        <dbReference type="ARBA" id="ARBA00023136"/>
    </source>
</evidence>
<feature type="transmembrane region" description="Helical" evidence="6">
    <location>
        <begin position="266"/>
        <end position="288"/>
    </location>
</feature>
<dbReference type="Proteomes" id="UP000678228">
    <property type="component" value="Unassembled WGS sequence"/>
</dbReference>
<accession>A0A940WVG4</accession>
<feature type="transmembrane region" description="Helical" evidence="6">
    <location>
        <begin position="51"/>
        <end position="71"/>
    </location>
</feature>
<keyword evidence="3 6" id="KW-0812">Transmembrane</keyword>
<evidence type="ECO:0000313" key="7">
    <source>
        <dbReference type="EMBL" id="MBP3953150.1"/>
    </source>
</evidence>
<dbReference type="EMBL" id="JAGKSQ010000010">
    <property type="protein sequence ID" value="MBP3953150.1"/>
    <property type="molecule type" value="Genomic_DNA"/>
</dbReference>
<comment type="subcellular location">
    <subcellularLocation>
        <location evidence="1">Cell membrane</location>
        <topology evidence="1">Multi-pass membrane protein</topology>
    </subcellularLocation>
</comment>
<feature type="transmembrane region" description="Helical" evidence="6">
    <location>
        <begin position="397"/>
        <end position="421"/>
    </location>
</feature>
<evidence type="ECO:0000313" key="8">
    <source>
        <dbReference type="Proteomes" id="UP000678228"/>
    </source>
</evidence>
<feature type="transmembrane region" description="Helical" evidence="6">
    <location>
        <begin position="160"/>
        <end position="177"/>
    </location>
</feature>
<evidence type="ECO:0000256" key="4">
    <source>
        <dbReference type="ARBA" id="ARBA00022989"/>
    </source>
</evidence>
<dbReference type="GO" id="GO:0005886">
    <property type="term" value="C:plasma membrane"/>
    <property type="evidence" value="ECO:0007669"/>
    <property type="project" value="UniProtKB-SubCell"/>
</dbReference>
<proteinExistence type="predicted"/>
<dbReference type="PANTHER" id="PTHR30250:SF26">
    <property type="entry name" value="PSMA PROTEIN"/>
    <property type="match status" value="1"/>
</dbReference>
<evidence type="ECO:0000256" key="3">
    <source>
        <dbReference type="ARBA" id="ARBA00022692"/>
    </source>
</evidence>
<keyword evidence="5 6" id="KW-0472">Membrane</keyword>
<evidence type="ECO:0000256" key="1">
    <source>
        <dbReference type="ARBA" id="ARBA00004651"/>
    </source>
</evidence>
<feature type="transmembrane region" description="Helical" evidence="6">
    <location>
        <begin position="339"/>
        <end position="358"/>
    </location>
</feature>
<feature type="transmembrane region" description="Helical" evidence="6">
    <location>
        <begin position="125"/>
        <end position="148"/>
    </location>
</feature>
<dbReference type="PANTHER" id="PTHR30250">
    <property type="entry name" value="PST FAMILY PREDICTED COLANIC ACID TRANSPORTER"/>
    <property type="match status" value="1"/>
</dbReference>
<feature type="transmembrane region" description="Helical" evidence="6">
    <location>
        <begin position="83"/>
        <end position="105"/>
    </location>
</feature>
<name>A0A940WVG4_9BACI</name>
<keyword evidence="2" id="KW-1003">Cell membrane</keyword>
<feature type="transmembrane region" description="Helical" evidence="6">
    <location>
        <begin position="433"/>
        <end position="458"/>
    </location>
</feature>
<evidence type="ECO:0000256" key="6">
    <source>
        <dbReference type="SAM" id="Phobius"/>
    </source>
</evidence>
<organism evidence="7 8">
    <name type="scientific">Halalkalibacter suaedae</name>
    <dbReference type="NCBI Taxonomy" id="2822140"/>
    <lineage>
        <taxon>Bacteria</taxon>
        <taxon>Bacillati</taxon>
        <taxon>Bacillota</taxon>
        <taxon>Bacilli</taxon>
        <taxon>Bacillales</taxon>
        <taxon>Bacillaceae</taxon>
        <taxon>Halalkalibacter</taxon>
    </lineage>
</organism>
<sequence length="505" mass="55729">MKDNLIYNLGASILTFLLTVFITFWMTPLIITNLGTEAYGFIPLTQQVISILSVLTFALSSVIARFLAISISKGNNRKAEEYFNTYLVSTLFGAIIIIVIIVILITKINKLIDVPEYLLTDVKLAIFFGGTLVIITFINSLFLAGPFAVNKLYITKGIEAINAVTKGAAILLLLTVLSPKIWYINLAAMIAGVISLLLSIFFFKKLIPVIAINFKRFNLNILKELLSSGIWNSIGQIGVILFLSVEIILANIIFGASKAGVYGAMLQLPLLLRTVANITSSVFAPVIIKNYASKNMEALINYCNKSVKLNGLLIALPASLICGFAGSILNIWLGPEFVAHKWLLILSCAYLIITLSPLPLNHIFTAVNKLMFPGLATIMLGVINLILAISLSVYTNLGLYGIVLAGAISLIAKNVIFIPIYSSLVTNQPLRKYFVGLLYPIIGASFVIILSIIIQFYFQVNNFWDLMLAGTIITIGYILFSFFLLFNKEEKSYLLNIYKLFKKKI</sequence>
<feature type="transmembrane region" description="Helical" evidence="6">
    <location>
        <begin position="7"/>
        <end position="31"/>
    </location>
</feature>
<dbReference type="CDD" id="cd12082">
    <property type="entry name" value="MATE_like"/>
    <property type="match status" value="1"/>
</dbReference>
<reference evidence="7" key="1">
    <citation type="submission" date="2021-03" db="EMBL/GenBank/DDBJ databases">
        <title>Bacillus suaedae sp. nov., isolated from Suaeda aralocaspica.</title>
        <authorList>
            <person name="Lei R.F.R."/>
        </authorList>
    </citation>
    <scope>NUCLEOTIDE SEQUENCE</scope>
    <source>
        <strain evidence="7">YZJH907-2</strain>
    </source>
</reference>
<keyword evidence="8" id="KW-1185">Reference proteome</keyword>
<protein>
    <submittedName>
        <fullName evidence="7">MATE family efflux transporter</fullName>
    </submittedName>
</protein>
<feature type="transmembrane region" description="Helical" evidence="6">
    <location>
        <begin position="464"/>
        <end position="486"/>
    </location>
</feature>
<comment type="caution">
    <text evidence="7">The sequence shown here is derived from an EMBL/GenBank/DDBJ whole genome shotgun (WGS) entry which is preliminary data.</text>
</comment>
<feature type="transmembrane region" description="Helical" evidence="6">
    <location>
        <begin position="183"/>
        <end position="204"/>
    </location>
</feature>
<dbReference type="RefSeq" id="WP_210599006.1">
    <property type="nucleotide sequence ID" value="NZ_JAGKSQ010000010.1"/>
</dbReference>
<feature type="transmembrane region" description="Helical" evidence="6">
    <location>
        <begin position="225"/>
        <end position="254"/>
    </location>
</feature>
<dbReference type="InterPro" id="IPR050833">
    <property type="entry name" value="Poly_Biosynth_Transport"/>
</dbReference>
<dbReference type="AlphaFoldDB" id="A0A940WVG4"/>
<feature type="transmembrane region" description="Helical" evidence="6">
    <location>
        <begin position="309"/>
        <end position="333"/>
    </location>
</feature>
<feature type="transmembrane region" description="Helical" evidence="6">
    <location>
        <begin position="370"/>
        <end position="391"/>
    </location>
</feature>
<gene>
    <name evidence="7" type="ORF">J7W16_18670</name>
</gene>
<evidence type="ECO:0000256" key="2">
    <source>
        <dbReference type="ARBA" id="ARBA00022475"/>
    </source>
</evidence>